<proteinExistence type="predicted"/>
<dbReference type="AlphaFoldDB" id="A0A4Y2E7F9"/>
<sequence length="118" mass="13591">MSLSGQTWPKKVRILFGSNISLKAATGEMECTGSWMQRWAARMKISTPQNLRGITPDPYILWIFCKNLTMVGPGEERDSDRREIPLFQPITEDSVMLCILKNYYTSKVRYAHQGLRSF</sequence>
<protein>
    <submittedName>
        <fullName evidence="1">Uncharacterized protein</fullName>
    </submittedName>
</protein>
<dbReference type="EMBL" id="BGPR01000531">
    <property type="protein sequence ID" value="GBM25102.1"/>
    <property type="molecule type" value="Genomic_DNA"/>
</dbReference>
<evidence type="ECO:0000313" key="2">
    <source>
        <dbReference type="Proteomes" id="UP000499080"/>
    </source>
</evidence>
<keyword evidence="2" id="KW-1185">Reference proteome</keyword>
<organism evidence="1 2">
    <name type="scientific">Araneus ventricosus</name>
    <name type="common">Orbweaver spider</name>
    <name type="synonym">Epeira ventricosa</name>
    <dbReference type="NCBI Taxonomy" id="182803"/>
    <lineage>
        <taxon>Eukaryota</taxon>
        <taxon>Metazoa</taxon>
        <taxon>Ecdysozoa</taxon>
        <taxon>Arthropoda</taxon>
        <taxon>Chelicerata</taxon>
        <taxon>Arachnida</taxon>
        <taxon>Araneae</taxon>
        <taxon>Araneomorphae</taxon>
        <taxon>Entelegynae</taxon>
        <taxon>Araneoidea</taxon>
        <taxon>Araneidae</taxon>
        <taxon>Araneus</taxon>
    </lineage>
</organism>
<dbReference type="Proteomes" id="UP000499080">
    <property type="component" value="Unassembled WGS sequence"/>
</dbReference>
<gene>
    <name evidence="1" type="ORF">AVEN_96675_1</name>
</gene>
<reference evidence="1 2" key="1">
    <citation type="journal article" date="2019" name="Sci. Rep.">
        <title>Orb-weaving spider Araneus ventricosus genome elucidates the spidroin gene catalogue.</title>
        <authorList>
            <person name="Kono N."/>
            <person name="Nakamura H."/>
            <person name="Ohtoshi R."/>
            <person name="Moran D.A.P."/>
            <person name="Shinohara A."/>
            <person name="Yoshida Y."/>
            <person name="Fujiwara M."/>
            <person name="Mori M."/>
            <person name="Tomita M."/>
            <person name="Arakawa K."/>
        </authorList>
    </citation>
    <scope>NUCLEOTIDE SEQUENCE [LARGE SCALE GENOMIC DNA]</scope>
</reference>
<evidence type="ECO:0000313" key="1">
    <source>
        <dbReference type="EMBL" id="GBM25102.1"/>
    </source>
</evidence>
<comment type="caution">
    <text evidence="1">The sequence shown here is derived from an EMBL/GenBank/DDBJ whole genome shotgun (WGS) entry which is preliminary data.</text>
</comment>
<accession>A0A4Y2E7F9</accession>
<name>A0A4Y2E7F9_ARAVE</name>